<reference evidence="1 2" key="1">
    <citation type="journal article" date="2022" name="Plant J.">
        <title>Chromosome-level genome of Camellia lanceoleosa provides a valuable resource for understanding genome evolution and self-incompatibility.</title>
        <authorList>
            <person name="Gong W."/>
            <person name="Xiao S."/>
            <person name="Wang L."/>
            <person name="Liao Z."/>
            <person name="Chang Y."/>
            <person name="Mo W."/>
            <person name="Hu G."/>
            <person name="Li W."/>
            <person name="Zhao G."/>
            <person name="Zhu H."/>
            <person name="Hu X."/>
            <person name="Ji K."/>
            <person name="Xiang X."/>
            <person name="Song Q."/>
            <person name="Yuan D."/>
            <person name="Jin S."/>
            <person name="Zhang L."/>
        </authorList>
    </citation>
    <scope>NUCLEOTIDE SEQUENCE [LARGE SCALE GENOMIC DNA]</scope>
    <source>
        <strain evidence="1">SQ_2022a</strain>
    </source>
</reference>
<comment type="caution">
    <text evidence="1">The sequence shown here is derived from an EMBL/GenBank/DDBJ whole genome shotgun (WGS) entry which is preliminary data.</text>
</comment>
<sequence length="213" mass="23559">MVKYCITMKVDRSGAIMVVCIGSVSMLVVVCSRICDACGGISEINSVVCSDLWWSAQICHACGGIDLGDDTRFVEFYNLVFMQYNRTDDGSLEPLKQKNIDTGLGLERMARILQKLPNNYETDLIFPIIEKALELANVSYVLANDSMKTKVKIIGDHLHAIVYLLSDSVVPSNIGRGYVVRELIGRAVRLGGVLVECMDDTDVDSSRVHDYLV</sequence>
<evidence type="ECO:0000313" key="2">
    <source>
        <dbReference type="Proteomes" id="UP001060215"/>
    </source>
</evidence>
<dbReference type="EMBL" id="CM045760">
    <property type="protein sequence ID" value="KAI8026475.1"/>
    <property type="molecule type" value="Genomic_DNA"/>
</dbReference>
<name>A0ACC0INJ5_9ERIC</name>
<organism evidence="1 2">
    <name type="scientific">Camellia lanceoleosa</name>
    <dbReference type="NCBI Taxonomy" id="1840588"/>
    <lineage>
        <taxon>Eukaryota</taxon>
        <taxon>Viridiplantae</taxon>
        <taxon>Streptophyta</taxon>
        <taxon>Embryophyta</taxon>
        <taxon>Tracheophyta</taxon>
        <taxon>Spermatophyta</taxon>
        <taxon>Magnoliopsida</taxon>
        <taxon>eudicotyledons</taxon>
        <taxon>Gunneridae</taxon>
        <taxon>Pentapetalae</taxon>
        <taxon>asterids</taxon>
        <taxon>Ericales</taxon>
        <taxon>Theaceae</taxon>
        <taxon>Camellia</taxon>
    </lineage>
</organism>
<keyword evidence="2" id="KW-1185">Reference proteome</keyword>
<gene>
    <name evidence="1" type="ORF">LOK49_LG02G04012</name>
</gene>
<protein>
    <submittedName>
        <fullName evidence="1">Uncharacterized protein</fullName>
    </submittedName>
</protein>
<accession>A0ACC0INJ5</accession>
<dbReference type="Proteomes" id="UP001060215">
    <property type="component" value="Chromosome 3"/>
</dbReference>
<proteinExistence type="predicted"/>
<evidence type="ECO:0000313" key="1">
    <source>
        <dbReference type="EMBL" id="KAI8026475.1"/>
    </source>
</evidence>